<proteinExistence type="predicted"/>
<dbReference type="EMBL" id="JACOOT010000002">
    <property type="protein sequence ID" value="MBC5649575.1"/>
    <property type="molecule type" value="Genomic_DNA"/>
</dbReference>
<sequence>MRDIIDSTKRKRKEKMRYQAREPPYPFNKELAHLDNLIWSNTNLYHSLRRR</sequence>
<gene>
    <name evidence="1" type="ORF">H8S54_00165</name>
</gene>
<dbReference type="RefSeq" id="WP_186900668.1">
    <property type="nucleotide sequence ID" value="NZ_JACOOT010000002.1"/>
</dbReference>
<keyword evidence="2" id="KW-1185">Reference proteome</keyword>
<evidence type="ECO:0000313" key="1">
    <source>
        <dbReference type="EMBL" id="MBC5649575.1"/>
    </source>
</evidence>
<name>A0A8I0AF72_9FIRM</name>
<dbReference type="Proteomes" id="UP000652847">
    <property type="component" value="Unassembled WGS sequence"/>
</dbReference>
<dbReference type="AlphaFoldDB" id="A0A8I0AF72"/>
<accession>A0A8I0AF72</accession>
<comment type="caution">
    <text evidence="1">The sequence shown here is derived from an EMBL/GenBank/DDBJ whole genome shotgun (WGS) entry which is preliminary data.</text>
</comment>
<reference evidence="1 2" key="1">
    <citation type="submission" date="2020-08" db="EMBL/GenBank/DDBJ databases">
        <title>Genome public.</title>
        <authorList>
            <person name="Liu C."/>
            <person name="Sun Q."/>
        </authorList>
    </citation>
    <scope>NUCLEOTIDE SEQUENCE [LARGE SCALE GENOMIC DNA]</scope>
    <source>
        <strain evidence="1 2">BX17</strain>
    </source>
</reference>
<organism evidence="1 2">
    <name type="scientific">Blautia segnis</name>
    <dbReference type="NCBI Taxonomy" id="2763030"/>
    <lineage>
        <taxon>Bacteria</taxon>
        <taxon>Bacillati</taxon>
        <taxon>Bacillota</taxon>
        <taxon>Clostridia</taxon>
        <taxon>Lachnospirales</taxon>
        <taxon>Lachnospiraceae</taxon>
        <taxon>Blautia</taxon>
    </lineage>
</organism>
<protein>
    <submittedName>
        <fullName evidence="1">Uncharacterized protein</fullName>
    </submittedName>
</protein>
<evidence type="ECO:0000313" key="2">
    <source>
        <dbReference type="Proteomes" id="UP000652847"/>
    </source>
</evidence>